<proteinExistence type="predicted"/>
<sequence length="206" mass="23009">MAETYTDTPLLTDAFDRALLLATDHHRRQLRKGTEIPYVSHLLSVAGLTLELGGSETEAIAALLHDAVEDGGGQPMLERIEREFGPDAARIVLANSDSDAEPKPPWGERKRAYIASIAHKQPDELRVSLADKLHNARALLLDYRTHGEALWSRFTSREGTYIRMYYRGLYDAFDARRDALGERAIPALEELGRTIDELDRLSDGAP</sequence>
<accession>A0A9X3SBD2</accession>
<dbReference type="EMBL" id="JAPDDP010000020">
    <property type="protein sequence ID" value="MDA0181280.1"/>
    <property type="molecule type" value="Genomic_DNA"/>
</dbReference>
<dbReference type="PANTHER" id="PTHR46246:SF1">
    <property type="entry name" value="GUANOSINE-3',5'-BIS(DIPHOSPHATE) 3'-PYROPHOSPHOHYDROLASE MESH1"/>
    <property type="match status" value="1"/>
</dbReference>
<name>A0A9X3SBD2_9ACTN</name>
<dbReference type="Proteomes" id="UP001147653">
    <property type="component" value="Unassembled WGS sequence"/>
</dbReference>
<dbReference type="InterPro" id="IPR003607">
    <property type="entry name" value="HD/PDEase_dom"/>
</dbReference>
<protein>
    <submittedName>
        <fullName evidence="2">HD domain-containing protein</fullName>
    </submittedName>
</protein>
<evidence type="ECO:0000313" key="3">
    <source>
        <dbReference type="Proteomes" id="UP001147653"/>
    </source>
</evidence>
<dbReference type="SUPFAM" id="SSF109604">
    <property type="entry name" value="HD-domain/PDEase-like"/>
    <property type="match status" value="1"/>
</dbReference>
<evidence type="ECO:0000313" key="2">
    <source>
        <dbReference type="EMBL" id="MDA0181280.1"/>
    </source>
</evidence>
<feature type="domain" description="HD/PDEase" evidence="1">
    <location>
        <begin position="34"/>
        <end position="145"/>
    </location>
</feature>
<dbReference type="InterPro" id="IPR052194">
    <property type="entry name" value="MESH1"/>
</dbReference>
<organism evidence="2 3">
    <name type="scientific">Solirubrobacter phytolaccae</name>
    <dbReference type="NCBI Taxonomy" id="1404360"/>
    <lineage>
        <taxon>Bacteria</taxon>
        <taxon>Bacillati</taxon>
        <taxon>Actinomycetota</taxon>
        <taxon>Thermoleophilia</taxon>
        <taxon>Solirubrobacterales</taxon>
        <taxon>Solirubrobacteraceae</taxon>
        <taxon>Solirubrobacter</taxon>
    </lineage>
</organism>
<keyword evidence="3" id="KW-1185">Reference proteome</keyword>
<reference evidence="2" key="1">
    <citation type="submission" date="2022-10" db="EMBL/GenBank/DDBJ databases">
        <title>The WGS of Solirubrobacter phytolaccae KCTC 29190.</title>
        <authorList>
            <person name="Jiang Z."/>
        </authorList>
    </citation>
    <scope>NUCLEOTIDE SEQUENCE</scope>
    <source>
        <strain evidence="2">KCTC 29190</strain>
    </source>
</reference>
<dbReference type="AlphaFoldDB" id="A0A9X3SBD2"/>
<comment type="caution">
    <text evidence="2">The sequence shown here is derived from an EMBL/GenBank/DDBJ whole genome shotgun (WGS) entry which is preliminary data.</text>
</comment>
<dbReference type="Gene3D" id="1.10.3210.10">
    <property type="entry name" value="Hypothetical protein af1432"/>
    <property type="match status" value="1"/>
</dbReference>
<dbReference type="Pfam" id="PF13328">
    <property type="entry name" value="HD_4"/>
    <property type="match status" value="1"/>
</dbReference>
<dbReference type="GO" id="GO:0008893">
    <property type="term" value="F:guanosine-3',5'-bis(diphosphate) 3'-diphosphatase activity"/>
    <property type="evidence" value="ECO:0007669"/>
    <property type="project" value="TreeGrafter"/>
</dbReference>
<dbReference type="PANTHER" id="PTHR46246">
    <property type="entry name" value="GUANOSINE-3',5'-BIS(DIPHOSPHATE) 3'-PYROPHOSPHOHYDROLASE MESH1"/>
    <property type="match status" value="1"/>
</dbReference>
<evidence type="ECO:0000259" key="1">
    <source>
        <dbReference type="SMART" id="SM00471"/>
    </source>
</evidence>
<gene>
    <name evidence="2" type="ORF">OJ997_13315</name>
</gene>
<dbReference type="RefSeq" id="WP_270025592.1">
    <property type="nucleotide sequence ID" value="NZ_JAPDDP010000020.1"/>
</dbReference>
<dbReference type="SMART" id="SM00471">
    <property type="entry name" value="HDc"/>
    <property type="match status" value="1"/>
</dbReference>